<dbReference type="EMBL" id="CP005829">
    <property type="protein sequence ID" value="AHH08342.1"/>
    <property type="molecule type" value="Genomic_DNA"/>
</dbReference>
<keyword evidence="1" id="KW-1133">Transmembrane helix</keyword>
<dbReference type="HOGENOM" id="CLU_2045170_0_0_12"/>
<proteinExistence type="predicted"/>
<sequence length="120" mass="14919">MVYKILFIFNIMFFGAFLCCFYLLEILRFSNFLDFILLNFYIILTFIVFIFVFNFFYSEFLYSRLYFIFNDVDHTYTFLTLKVIRKTLKSVFDIFLLLKIILIKQDKNSLDKIYFYLERY</sequence>
<organism evidence="2 3">
    <name type="scientific">Borrelia anserina BA2</name>
    <dbReference type="NCBI Taxonomy" id="1313293"/>
    <lineage>
        <taxon>Bacteria</taxon>
        <taxon>Pseudomonadati</taxon>
        <taxon>Spirochaetota</taxon>
        <taxon>Spirochaetia</taxon>
        <taxon>Spirochaetales</taxon>
        <taxon>Borreliaceae</taxon>
        <taxon>Borrelia</taxon>
    </lineage>
</organism>
<reference evidence="2 3" key="1">
    <citation type="submission" date="2013-04" db="EMBL/GenBank/DDBJ databases">
        <title>Comparative Genomics of Relapsing Fever Spirochetes.</title>
        <authorList>
            <person name="Schwan T.G."/>
            <person name="Raffel S.J."/>
            <person name="Porcella S.F."/>
            <person name="Martens C.A."/>
            <person name="Bruno D.P."/>
            <person name="Rickefs S.M."/>
            <person name="Barbian K.B."/>
        </authorList>
    </citation>
    <scope>NUCLEOTIDE SEQUENCE [LARGE SCALE GENOMIC DNA]</scope>
    <source>
        <strain evidence="2 3">BA2</strain>
    </source>
</reference>
<evidence type="ECO:0000256" key="1">
    <source>
        <dbReference type="SAM" id="Phobius"/>
    </source>
</evidence>
<feature type="transmembrane region" description="Helical" evidence="1">
    <location>
        <begin position="36"/>
        <end position="57"/>
    </location>
</feature>
<feature type="transmembrane region" description="Helical" evidence="1">
    <location>
        <begin position="6"/>
        <end position="24"/>
    </location>
</feature>
<accession>W5SN48</accession>
<protein>
    <submittedName>
        <fullName evidence="2">Uncharacterized protein</fullName>
    </submittedName>
</protein>
<dbReference type="PATRIC" id="fig|1313293.3.peg.382"/>
<keyword evidence="1" id="KW-0472">Membrane</keyword>
<evidence type="ECO:0000313" key="2">
    <source>
        <dbReference type="EMBL" id="AHH08342.1"/>
    </source>
</evidence>
<name>W5SN48_BORAN</name>
<evidence type="ECO:0000313" key="3">
    <source>
        <dbReference type="Proteomes" id="UP000019262"/>
    </source>
</evidence>
<dbReference type="Proteomes" id="UP000019262">
    <property type="component" value="Chromosome"/>
</dbReference>
<gene>
    <name evidence="2" type="ORF">BAN_0078001</name>
</gene>
<keyword evidence="1" id="KW-0812">Transmembrane</keyword>
<dbReference type="AlphaFoldDB" id="W5SN48"/>